<dbReference type="Pfam" id="PF00171">
    <property type="entry name" value="Aldedh"/>
    <property type="match status" value="1"/>
</dbReference>
<dbReference type="InterPro" id="IPR013357">
    <property type="entry name" value="Acetaldehyde_DH_acetylating"/>
</dbReference>
<reference evidence="3 4" key="1">
    <citation type="submission" date="2016-10" db="EMBL/GenBank/DDBJ databases">
        <authorList>
            <person name="de Groot N.N."/>
        </authorList>
    </citation>
    <scope>NUCLEOTIDE SEQUENCE [LARGE SCALE GENOMIC DNA]</scope>
    <source>
        <strain evidence="3 4">DSM 20475</strain>
    </source>
</reference>
<evidence type="ECO:0000256" key="1">
    <source>
        <dbReference type="ARBA" id="ARBA00023002"/>
    </source>
</evidence>
<evidence type="ECO:0000313" key="4">
    <source>
        <dbReference type="Proteomes" id="UP000198995"/>
    </source>
</evidence>
<dbReference type="STRING" id="2741.SAMN04489866_103132"/>
<dbReference type="InterPro" id="IPR016162">
    <property type="entry name" value="Ald_DH_N"/>
</dbReference>
<keyword evidence="4" id="KW-1185">Reference proteome</keyword>
<keyword evidence="1" id="KW-0560">Oxidoreductase</keyword>
<organism evidence="3 4">
    <name type="scientific">Peptococcus niger</name>
    <dbReference type="NCBI Taxonomy" id="2741"/>
    <lineage>
        <taxon>Bacteria</taxon>
        <taxon>Bacillati</taxon>
        <taxon>Bacillota</taxon>
        <taxon>Clostridia</taxon>
        <taxon>Eubacteriales</taxon>
        <taxon>Peptococcaceae</taxon>
        <taxon>Peptococcus</taxon>
    </lineage>
</organism>
<proteinExistence type="predicted"/>
<dbReference type="CDD" id="cd07122">
    <property type="entry name" value="ALDH_F20_ACDH"/>
    <property type="match status" value="1"/>
</dbReference>
<dbReference type="AlphaFoldDB" id="A0A1G6USA7"/>
<dbReference type="Gene3D" id="3.40.309.10">
    <property type="entry name" value="Aldehyde Dehydrogenase, Chain A, domain 2"/>
    <property type="match status" value="1"/>
</dbReference>
<protein>
    <submittedName>
        <fullName evidence="3">Acetaldehyde dehydrogenase</fullName>
    </submittedName>
</protein>
<name>A0A1G6USA7_PEPNI</name>
<feature type="domain" description="Aldehyde dehydrogenase" evidence="2">
    <location>
        <begin position="14"/>
        <end position="275"/>
    </location>
</feature>
<accession>A0A1G6USA7</accession>
<sequence>MSMEMDYDLRSVQEVRNLARYGKIAADQIANYSETQIDQIIRNMVQVAEEHRDELAKMAVEETGFGIVEHKCYKNHLASGLLYEGIKNTKTIGVLEEDRANRVIKIAEPMGLVMGIVPSTNPTSTVIYKSIIAIKARNAIVFSPHPSALKCTLKAVELMNQAAVAAGAPEHIVGCISLPSMQATNELMHSKEVKVIIATGGPGMVKAAYSAGKPALGVGAGNSPAYIERTADVHHAVSQIMASKTFDNGTICASEQSIICETGNREQVVAEFTRQGAYFMNEDETKKVCQLLFKNGHSMNAKFVGRSPQVIAQAAGIQIPASTRVLIGEQGGVGDNYPLSYEKLTTVLAFYTVNDWKEACDLSIALLQNGIGHTMSLHTENPEIVQRFSVKPASRILVNTGGTQGGTGISTGLAPALTLGCGTWGGSSVSENVGPEHLINVKKVAYGIKDVTTLLQEDKIYHNYDQPGAGANNGTAAGFYQGPVGTQSAAFAAPKTATPTVTLGASADPSTSGNHFYSPSCSAACKSDTKAVEDAIRRGATLENDGINLNQLQDMVNELVKALNGGE</sequence>
<dbReference type="InterPro" id="IPR016161">
    <property type="entry name" value="Ald_DH/histidinol_DH"/>
</dbReference>
<evidence type="ECO:0000259" key="2">
    <source>
        <dbReference type="Pfam" id="PF00171"/>
    </source>
</evidence>
<dbReference type="GO" id="GO:0016620">
    <property type="term" value="F:oxidoreductase activity, acting on the aldehyde or oxo group of donors, NAD or NADP as acceptor"/>
    <property type="evidence" value="ECO:0007669"/>
    <property type="project" value="InterPro"/>
</dbReference>
<dbReference type="NCBIfam" id="TIGR02518">
    <property type="entry name" value="EutH_ACDH"/>
    <property type="match status" value="1"/>
</dbReference>
<dbReference type="SUPFAM" id="SSF53720">
    <property type="entry name" value="ALDH-like"/>
    <property type="match status" value="1"/>
</dbReference>
<dbReference type="PANTHER" id="PTHR11699">
    <property type="entry name" value="ALDEHYDE DEHYDROGENASE-RELATED"/>
    <property type="match status" value="1"/>
</dbReference>
<dbReference type="InterPro" id="IPR015590">
    <property type="entry name" value="Aldehyde_DH_dom"/>
</dbReference>
<gene>
    <name evidence="3" type="ORF">SAMN04489866_103132</name>
</gene>
<dbReference type="InterPro" id="IPR016163">
    <property type="entry name" value="Ald_DH_C"/>
</dbReference>
<dbReference type="EMBL" id="FNAF01000003">
    <property type="protein sequence ID" value="SDD44202.1"/>
    <property type="molecule type" value="Genomic_DNA"/>
</dbReference>
<dbReference type="Proteomes" id="UP000198995">
    <property type="component" value="Unassembled WGS sequence"/>
</dbReference>
<evidence type="ECO:0000313" key="3">
    <source>
        <dbReference type="EMBL" id="SDD44202.1"/>
    </source>
</evidence>
<dbReference type="Gene3D" id="3.40.605.10">
    <property type="entry name" value="Aldehyde Dehydrogenase, Chain A, domain 1"/>
    <property type="match status" value="1"/>
</dbReference>